<keyword evidence="2" id="KW-1185">Reference proteome</keyword>
<gene>
    <name evidence="1" type="ORF">CEPIT_LOCUS31120</name>
</gene>
<reference evidence="1" key="1">
    <citation type="submission" date="2022-07" db="EMBL/GenBank/DDBJ databases">
        <authorList>
            <person name="Macas J."/>
            <person name="Novak P."/>
            <person name="Neumann P."/>
        </authorList>
    </citation>
    <scope>NUCLEOTIDE SEQUENCE</scope>
</reference>
<dbReference type="AlphaFoldDB" id="A0AAV0F6S2"/>
<evidence type="ECO:0000313" key="1">
    <source>
        <dbReference type="EMBL" id="CAH9131052.1"/>
    </source>
</evidence>
<name>A0AAV0F6S2_9ASTE</name>
<protein>
    <submittedName>
        <fullName evidence="1">Uncharacterized protein</fullName>
    </submittedName>
</protein>
<dbReference type="Proteomes" id="UP001152523">
    <property type="component" value="Unassembled WGS sequence"/>
</dbReference>
<sequence length="63" mass="7054">MDALAEMPKYAKFFKDLLTNKRQLQELSVVDLNAECSAVVLRSIPEKLKDPGSRSISITEEDA</sequence>
<accession>A0AAV0F6S2</accession>
<organism evidence="1 2">
    <name type="scientific">Cuscuta epithymum</name>
    <dbReference type="NCBI Taxonomy" id="186058"/>
    <lineage>
        <taxon>Eukaryota</taxon>
        <taxon>Viridiplantae</taxon>
        <taxon>Streptophyta</taxon>
        <taxon>Embryophyta</taxon>
        <taxon>Tracheophyta</taxon>
        <taxon>Spermatophyta</taxon>
        <taxon>Magnoliopsida</taxon>
        <taxon>eudicotyledons</taxon>
        <taxon>Gunneridae</taxon>
        <taxon>Pentapetalae</taxon>
        <taxon>asterids</taxon>
        <taxon>lamiids</taxon>
        <taxon>Solanales</taxon>
        <taxon>Convolvulaceae</taxon>
        <taxon>Cuscuteae</taxon>
        <taxon>Cuscuta</taxon>
        <taxon>Cuscuta subgen. Cuscuta</taxon>
    </lineage>
</organism>
<dbReference type="EMBL" id="CAMAPF010000964">
    <property type="protein sequence ID" value="CAH9131052.1"/>
    <property type="molecule type" value="Genomic_DNA"/>
</dbReference>
<comment type="caution">
    <text evidence="1">The sequence shown here is derived from an EMBL/GenBank/DDBJ whole genome shotgun (WGS) entry which is preliminary data.</text>
</comment>
<proteinExistence type="predicted"/>
<evidence type="ECO:0000313" key="2">
    <source>
        <dbReference type="Proteomes" id="UP001152523"/>
    </source>
</evidence>